<feature type="transmembrane region" description="Helical" evidence="5">
    <location>
        <begin position="9"/>
        <end position="27"/>
    </location>
</feature>
<reference evidence="6 7" key="1">
    <citation type="submission" date="2014-04" db="EMBL/GenBank/DDBJ databases">
        <authorList>
            <consortium name="DOE Joint Genome Institute"/>
            <person name="Kuo A."/>
            <person name="Martino E."/>
            <person name="Perotto S."/>
            <person name="Kohler A."/>
            <person name="Nagy L.G."/>
            <person name="Floudas D."/>
            <person name="Copeland A."/>
            <person name="Barry K.W."/>
            <person name="Cichocki N."/>
            <person name="Veneault-Fourrey C."/>
            <person name="LaButti K."/>
            <person name="Lindquist E.A."/>
            <person name="Lipzen A."/>
            <person name="Lundell T."/>
            <person name="Morin E."/>
            <person name="Murat C."/>
            <person name="Sun H."/>
            <person name="Tunlid A."/>
            <person name="Henrissat B."/>
            <person name="Grigoriev I.V."/>
            <person name="Hibbett D.S."/>
            <person name="Martin F."/>
            <person name="Nordberg H.P."/>
            <person name="Cantor M.N."/>
            <person name="Hua S.X."/>
        </authorList>
    </citation>
    <scope>NUCLEOTIDE SEQUENCE [LARGE SCALE GENOMIC DNA]</scope>
    <source>
        <strain evidence="6 7">Zn</strain>
    </source>
</reference>
<feature type="non-terminal residue" evidence="6">
    <location>
        <position position="1"/>
    </location>
</feature>
<reference evidence="7" key="2">
    <citation type="submission" date="2015-01" db="EMBL/GenBank/DDBJ databases">
        <title>Evolutionary Origins and Diversification of the Mycorrhizal Mutualists.</title>
        <authorList>
            <consortium name="DOE Joint Genome Institute"/>
            <consortium name="Mycorrhizal Genomics Consortium"/>
            <person name="Kohler A."/>
            <person name="Kuo A."/>
            <person name="Nagy L.G."/>
            <person name="Floudas D."/>
            <person name="Copeland A."/>
            <person name="Barry K.W."/>
            <person name="Cichocki N."/>
            <person name="Veneault-Fourrey C."/>
            <person name="LaButti K."/>
            <person name="Lindquist E.A."/>
            <person name="Lipzen A."/>
            <person name="Lundell T."/>
            <person name="Morin E."/>
            <person name="Murat C."/>
            <person name="Riley R."/>
            <person name="Ohm R."/>
            <person name="Sun H."/>
            <person name="Tunlid A."/>
            <person name="Henrissat B."/>
            <person name="Grigoriev I.V."/>
            <person name="Hibbett D.S."/>
            <person name="Martin F."/>
        </authorList>
    </citation>
    <scope>NUCLEOTIDE SEQUENCE [LARGE SCALE GENOMIC DNA]</scope>
    <source>
        <strain evidence="7">Zn</strain>
    </source>
</reference>
<evidence type="ECO:0000313" key="7">
    <source>
        <dbReference type="Proteomes" id="UP000054321"/>
    </source>
</evidence>
<dbReference type="Proteomes" id="UP000054321">
    <property type="component" value="Unassembled WGS sequence"/>
</dbReference>
<keyword evidence="3 5" id="KW-1133">Transmembrane helix</keyword>
<dbReference type="GO" id="GO:0005886">
    <property type="term" value="C:plasma membrane"/>
    <property type="evidence" value="ECO:0007669"/>
    <property type="project" value="TreeGrafter"/>
</dbReference>
<dbReference type="InterPro" id="IPR011701">
    <property type="entry name" value="MFS"/>
</dbReference>
<dbReference type="InParanoid" id="A0A0C3D690"/>
<comment type="subcellular location">
    <subcellularLocation>
        <location evidence="1">Membrane</location>
        <topology evidence="1">Multi-pass membrane protein</topology>
    </subcellularLocation>
</comment>
<sequence>IALCYDKRLVVIITILIFLIGTIWSATARSFNSLLGSRILATVNAPLTCLDLFFERNFAAAMAVYTFSLSVGSQFGPLKGGYLIAARGWCWFFYRLVILIAVNLALVTLTIPETTHKRIYLADETAADYEEKTSGPKHVEAVESVEGNDRALNLEGFSYFKNVLFVRHHSIEGGAFKKLLYLAALPLGFILVPAALFTTILYGIVLGWVIVIPTLVLTLFSPPPYLFTSTQIGLFSLASFIGTLISFLFTGIFTDNLSSILRKRNGGIHKPEHRLPAMILLLLICPAGVFLFGYSVNRKDKYIFPAVDFALQSTGRTMVPSILLSYVVDSFPDTSGEALVLINAGKNFIAFGLTLKASPWLIKSGVKIQFIEMASIEQGLILIFGLILLFFWPWLRNLARHSRILSPFHAERS</sequence>
<accession>A0A0C3D690</accession>
<gene>
    <name evidence="6" type="ORF">OIDMADRAFT_130369</name>
</gene>
<feature type="transmembrane region" description="Helical" evidence="5">
    <location>
        <begin position="275"/>
        <end position="296"/>
    </location>
</feature>
<name>A0A0C3D690_OIDMZ</name>
<keyword evidence="4 5" id="KW-0472">Membrane</keyword>
<feature type="transmembrane region" description="Helical" evidence="5">
    <location>
        <begin position="379"/>
        <end position="395"/>
    </location>
</feature>
<proteinExistence type="predicted"/>
<feature type="transmembrane region" description="Helical" evidence="5">
    <location>
        <begin position="232"/>
        <end position="254"/>
    </location>
</feature>
<dbReference type="Pfam" id="PF07690">
    <property type="entry name" value="MFS_1"/>
    <property type="match status" value="1"/>
</dbReference>
<keyword evidence="2 5" id="KW-0812">Transmembrane</keyword>
<dbReference type="HOGENOM" id="CLU_008455_13_6_1"/>
<evidence type="ECO:0000256" key="1">
    <source>
        <dbReference type="ARBA" id="ARBA00004141"/>
    </source>
</evidence>
<dbReference type="InterPro" id="IPR036259">
    <property type="entry name" value="MFS_trans_sf"/>
</dbReference>
<organism evidence="6 7">
    <name type="scientific">Oidiodendron maius (strain Zn)</name>
    <dbReference type="NCBI Taxonomy" id="913774"/>
    <lineage>
        <taxon>Eukaryota</taxon>
        <taxon>Fungi</taxon>
        <taxon>Dikarya</taxon>
        <taxon>Ascomycota</taxon>
        <taxon>Pezizomycotina</taxon>
        <taxon>Leotiomycetes</taxon>
        <taxon>Leotiomycetes incertae sedis</taxon>
        <taxon>Myxotrichaceae</taxon>
        <taxon>Oidiodendron</taxon>
    </lineage>
</organism>
<dbReference type="OrthoDB" id="2585655at2759"/>
<dbReference type="EMBL" id="KN832882">
    <property type="protein sequence ID" value="KIM97427.1"/>
    <property type="molecule type" value="Genomic_DNA"/>
</dbReference>
<keyword evidence="7" id="KW-1185">Reference proteome</keyword>
<feature type="transmembrane region" description="Helical" evidence="5">
    <location>
        <begin position="179"/>
        <end position="212"/>
    </location>
</feature>
<feature type="transmembrane region" description="Helical" evidence="5">
    <location>
        <begin position="92"/>
        <end position="111"/>
    </location>
</feature>
<protein>
    <recommendedName>
        <fullName evidence="8">Major facilitator superfamily (MFS) profile domain-containing protein</fullName>
    </recommendedName>
</protein>
<dbReference type="STRING" id="913774.A0A0C3D690"/>
<evidence type="ECO:0008006" key="8">
    <source>
        <dbReference type="Google" id="ProtNLM"/>
    </source>
</evidence>
<dbReference type="SUPFAM" id="SSF103473">
    <property type="entry name" value="MFS general substrate transporter"/>
    <property type="match status" value="1"/>
</dbReference>
<dbReference type="Gene3D" id="1.20.1250.20">
    <property type="entry name" value="MFS general substrate transporter like domains"/>
    <property type="match status" value="1"/>
</dbReference>
<evidence type="ECO:0000256" key="3">
    <source>
        <dbReference type="ARBA" id="ARBA00022989"/>
    </source>
</evidence>
<evidence type="ECO:0000256" key="5">
    <source>
        <dbReference type="SAM" id="Phobius"/>
    </source>
</evidence>
<evidence type="ECO:0000256" key="2">
    <source>
        <dbReference type="ARBA" id="ARBA00022692"/>
    </source>
</evidence>
<dbReference type="PANTHER" id="PTHR23502">
    <property type="entry name" value="MAJOR FACILITATOR SUPERFAMILY"/>
    <property type="match status" value="1"/>
</dbReference>
<dbReference type="PANTHER" id="PTHR23502:SF160">
    <property type="entry name" value="MAJOR FACILITATOR SUPERFAMILY (MFS) PROFILE DOMAIN-CONTAINING PROTEIN-RELATED"/>
    <property type="match status" value="1"/>
</dbReference>
<dbReference type="GO" id="GO:0022857">
    <property type="term" value="F:transmembrane transporter activity"/>
    <property type="evidence" value="ECO:0007669"/>
    <property type="project" value="InterPro"/>
</dbReference>
<evidence type="ECO:0000313" key="6">
    <source>
        <dbReference type="EMBL" id="KIM97427.1"/>
    </source>
</evidence>
<evidence type="ECO:0000256" key="4">
    <source>
        <dbReference type="ARBA" id="ARBA00023136"/>
    </source>
</evidence>
<dbReference type="AlphaFoldDB" id="A0A0C3D690"/>